<evidence type="ECO:0000256" key="1">
    <source>
        <dbReference type="SAM" id="Phobius"/>
    </source>
</evidence>
<keyword evidence="1" id="KW-0812">Transmembrane</keyword>
<reference evidence="3" key="1">
    <citation type="submission" date="2015-08" db="UniProtKB">
        <authorList>
            <consortium name="WormBaseParasite"/>
        </authorList>
    </citation>
    <scope>IDENTIFICATION</scope>
</reference>
<dbReference type="Gene3D" id="2.70.170.10">
    <property type="entry name" value="Neurotransmitter-gated ion-channel ligand-binding domain"/>
    <property type="match status" value="1"/>
</dbReference>
<keyword evidence="1" id="KW-1133">Transmembrane helix</keyword>
<feature type="transmembrane region" description="Helical" evidence="1">
    <location>
        <begin position="12"/>
        <end position="32"/>
    </location>
</feature>
<evidence type="ECO:0000313" key="4">
    <source>
        <dbReference type="WBParaSite" id="TCONS_00010012.p1"/>
    </source>
</evidence>
<evidence type="ECO:0000313" key="2">
    <source>
        <dbReference type="Proteomes" id="UP000035681"/>
    </source>
</evidence>
<dbReference type="AlphaFoldDB" id="A0A0K0DSH1"/>
<protein>
    <submittedName>
        <fullName evidence="4">Neurotransmitter-gated ion-channel ligand-binding domain-containing protein</fullName>
    </submittedName>
</protein>
<dbReference type="GO" id="GO:0016020">
    <property type="term" value="C:membrane"/>
    <property type="evidence" value="ECO:0007669"/>
    <property type="project" value="InterPro"/>
</dbReference>
<dbReference type="Proteomes" id="UP000035681">
    <property type="component" value="Unplaced"/>
</dbReference>
<sequence>MDYKNVLIKKSLYYLLIFLLLVQFIVIGENFLDEFSQDSLLKEGSGEYNRKINSRSLNNEIYGSSDIKKLLANPSIQSNVSVKIQLLRIDESLSSQRIEITFWLHEVYKFLLYGMKYVPPFHLINDEKGIFNQKFIIEDKDFPLSNVVIKNALFLRIHRTPMTNSFFMINKNGTLSIHTKMSIDIPCLHLIASHSPTNPSQMLCANSMYELPNFSNKKNINDKAVCQMEIGSFLKTSPLFNISWDSDPILDGTVPCSNENWPRCLVDQIHTFKVKEQFLDEDHDQLIACFLLNIRRVYHYT</sequence>
<dbReference type="WBParaSite" id="SSTP_0000018100.1">
    <property type="protein sequence ID" value="SSTP_0000018100.1"/>
    <property type="gene ID" value="SSTP_0000018100"/>
</dbReference>
<evidence type="ECO:0000313" key="3">
    <source>
        <dbReference type="WBParaSite" id="SSTP_0000018100.1"/>
    </source>
</evidence>
<name>A0A0K0DSH1_STRER</name>
<dbReference type="GO" id="GO:0005230">
    <property type="term" value="F:extracellular ligand-gated monoatomic ion channel activity"/>
    <property type="evidence" value="ECO:0007669"/>
    <property type="project" value="InterPro"/>
</dbReference>
<dbReference type="InterPro" id="IPR036734">
    <property type="entry name" value="Neur_chan_lig-bd_sf"/>
</dbReference>
<keyword evidence="1" id="KW-0472">Membrane</keyword>
<keyword evidence="2" id="KW-1185">Reference proteome</keyword>
<accession>A0A0K0DSH1</accession>
<proteinExistence type="predicted"/>
<organism evidence="3">
    <name type="scientific">Strongyloides stercoralis</name>
    <name type="common">Threadworm</name>
    <dbReference type="NCBI Taxonomy" id="6248"/>
    <lineage>
        <taxon>Eukaryota</taxon>
        <taxon>Metazoa</taxon>
        <taxon>Ecdysozoa</taxon>
        <taxon>Nematoda</taxon>
        <taxon>Chromadorea</taxon>
        <taxon>Rhabditida</taxon>
        <taxon>Tylenchina</taxon>
        <taxon>Panagrolaimomorpha</taxon>
        <taxon>Strongyloidoidea</taxon>
        <taxon>Strongyloididae</taxon>
        <taxon>Strongyloides</taxon>
    </lineage>
</organism>
<dbReference type="WBParaSite" id="TCONS_00010012.p1">
    <property type="protein sequence ID" value="TCONS_00010012.p1"/>
    <property type="gene ID" value="XLOC_007709"/>
</dbReference>